<evidence type="ECO:0000256" key="1">
    <source>
        <dbReference type="SAM" id="MobiDB-lite"/>
    </source>
</evidence>
<feature type="region of interest" description="Disordered" evidence="1">
    <location>
        <begin position="13"/>
        <end position="61"/>
    </location>
</feature>
<dbReference type="HOGENOM" id="CLU_1311909_0_0_1"/>
<dbReference type="Gramene" id="OPUNC01G25890.1">
    <property type="protein sequence ID" value="OPUNC01G25890.1"/>
    <property type="gene ID" value="OPUNC01G25890"/>
</dbReference>
<sequence>MMLLLMIRTTHSLAHPLPSMPPPSMSPSKPSGRDASCPLPLPLPRQGGDNGGPEKLGGIRSTGMTMRPEAALSSGRMGAASRPPVTDARLNGNADHALAALERAPERRRFGIIVVRPSQTKPGQAIAPSSSLRCPLYLFSITPKNGPPESEIAVFFLNSGQLPPSSIPLSPLGGRMKPSPSPCQFYRRREAISFGAAVQISSGCNQTSVL</sequence>
<organism evidence="2">
    <name type="scientific">Oryza punctata</name>
    <name type="common">Red rice</name>
    <dbReference type="NCBI Taxonomy" id="4537"/>
    <lineage>
        <taxon>Eukaryota</taxon>
        <taxon>Viridiplantae</taxon>
        <taxon>Streptophyta</taxon>
        <taxon>Embryophyta</taxon>
        <taxon>Tracheophyta</taxon>
        <taxon>Spermatophyta</taxon>
        <taxon>Magnoliopsida</taxon>
        <taxon>Liliopsida</taxon>
        <taxon>Poales</taxon>
        <taxon>Poaceae</taxon>
        <taxon>BOP clade</taxon>
        <taxon>Oryzoideae</taxon>
        <taxon>Oryzeae</taxon>
        <taxon>Oryzinae</taxon>
        <taxon>Oryza</taxon>
    </lineage>
</organism>
<proteinExistence type="predicted"/>
<keyword evidence="3" id="KW-1185">Reference proteome</keyword>
<reference evidence="2" key="2">
    <citation type="submission" date="2018-05" db="EMBL/GenBank/DDBJ databases">
        <title>OpunRS2 (Oryza punctata Reference Sequence Version 2).</title>
        <authorList>
            <person name="Zhang J."/>
            <person name="Kudrna D."/>
            <person name="Lee S."/>
            <person name="Talag J."/>
            <person name="Welchert J."/>
            <person name="Wing R.A."/>
        </authorList>
    </citation>
    <scope>NUCLEOTIDE SEQUENCE [LARGE SCALE GENOMIC DNA]</scope>
</reference>
<accession>A0A0E0JM80</accession>
<dbReference type="AlphaFoldDB" id="A0A0E0JM80"/>
<evidence type="ECO:0000313" key="2">
    <source>
        <dbReference type="EnsemblPlants" id="OPUNC01G25890.1"/>
    </source>
</evidence>
<protein>
    <submittedName>
        <fullName evidence="2">Uncharacterized protein</fullName>
    </submittedName>
</protein>
<dbReference type="Proteomes" id="UP000026962">
    <property type="component" value="Chromosome 1"/>
</dbReference>
<name>A0A0E0JM80_ORYPU</name>
<evidence type="ECO:0000313" key="3">
    <source>
        <dbReference type="Proteomes" id="UP000026962"/>
    </source>
</evidence>
<reference evidence="2" key="1">
    <citation type="submission" date="2015-04" db="UniProtKB">
        <authorList>
            <consortium name="EnsemblPlants"/>
        </authorList>
    </citation>
    <scope>IDENTIFICATION</scope>
</reference>
<dbReference type="EnsemblPlants" id="OPUNC01G25890.1">
    <property type="protein sequence ID" value="OPUNC01G25890.1"/>
    <property type="gene ID" value="OPUNC01G25890"/>
</dbReference>